<evidence type="ECO:0000256" key="1">
    <source>
        <dbReference type="SAM" id="Phobius"/>
    </source>
</evidence>
<keyword evidence="1" id="KW-0472">Membrane</keyword>
<dbReference type="Proteomes" id="UP000523079">
    <property type="component" value="Unassembled WGS sequence"/>
</dbReference>
<protein>
    <submittedName>
        <fullName evidence="2">Uncharacterized protein</fullName>
    </submittedName>
</protein>
<comment type="caution">
    <text evidence="2">The sequence shown here is derived from an EMBL/GenBank/DDBJ whole genome shotgun (WGS) entry which is preliminary data.</text>
</comment>
<feature type="transmembrane region" description="Helical" evidence="1">
    <location>
        <begin position="6"/>
        <end position="32"/>
    </location>
</feature>
<accession>A0A7W3IQM8</accession>
<proteinExistence type="predicted"/>
<keyword evidence="3" id="KW-1185">Reference proteome</keyword>
<dbReference type="AlphaFoldDB" id="A0A7W3IQM8"/>
<organism evidence="2 3">
    <name type="scientific">Microlunatus kandeliicorticis</name>
    <dbReference type="NCBI Taxonomy" id="1759536"/>
    <lineage>
        <taxon>Bacteria</taxon>
        <taxon>Bacillati</taxon>
        <taxon>Actinomycetota</taxon>
        <taxon>Actinomycetes</taxon>
        <taxon>Propionibacteriales</taxon>
        <taxon>Propionibacteriaceae</taxon>
        <taxon>Microlunatus</taxon>
    </lineage>
</organism>
<evidence type="ECO:0000313" key="2">
    <source>
        <dbReference type="EMBL" id="MBA8793466.1"/>
    </source>
</evidence>
<sequence length="162" mass="18486">MGVDPYQVLLAAIAIAIMIGVPLLCHLGFEAFCGRYEERFRRWRLEVAVNGPGYRVRDLLVHRHEVRALRRQRGVPIERLAADLRRLRRLLGQEVERSAVQQFGARMAYDQVLIQACGMLGVEQRLAEAPDGIDREVERIRVEGELENVGLVLEDRRFGQAA</sequence>
<dbReference type="RefSeq" id="WP_182559084.1">
    <property type="nucleotide sequence ID" value="NZ_JACGWT010000002.1"/>
</dbReference>
<gene>
    <name evidence="2" type="ORF">FHX74_001071</name>
</gene>
<dbReference type="EMBL" id="JACGWT010000002">
    <property type="protein sequence ID" value="MBA8793466.1"/>
    <property type="molecule type" value="Genomic_DNA"/>
</dbReference>
<evidence type="ECO:0000313" key="3">
    <source>
        <dbReference type="Proteomes" id="UP000523079"/>
    </source>
</evidence>
<keyword evidence="1" id="KW-0812">Transmembrane</keyword>
<reference evidence="2 3" key="1">
    <citation type="submission" date="2020-07" db="EMBL/GenBank/DDBJ databases">
        <title>Sequencing the genomes of 1000 actinobacteria strains.</title>
        <authorList>
            <person name="Klenk H.-P."/>
        </authorList>
    </citation>
    <scope>NUCLEOTIDE SEQUENCE [LARGE SCALE GENOMIC DNA]</scope>
    <source>
        <strain evidence="2 3">DSM 100723</strain>
    </source>
</reference>
<name>A0A7W3IQM8_9ACTN</name>
<keyword evidence="1" id="KW-1133">Transmembrane helix</keyword>